<keyword evidence="1" id="KW-0472">Membrane</keyword>
<sequence length="66" mass="6983">MTLYFVLVLLGIGGNAMVILVVGNSVVRGSGGGRNSDIILVNMALSNLLVSLMRNLMLVTMDFGLE</sequence>
<reference evidence="2" key="1">
    <citation type="submission" date="2020-07" db="EMBL/GenBank/DDBJ databases">
        <title>Clarias magur genome sequencing, assembly and annotation.</title>
        <authorList>
            <person name="Kushwaha B."/>
            <person name="Kumar R."/>
            <person name="Das P."/>
            <person name="Joshi C.G."/>
            <person name="Kumar D."/>
            <person name="Nagpure N.S."/>
            <person name="Pandey M."/>
            <person name="Agarwal S."/>
            <person name="Srivastava S."/>
            <person name="Singh M."/>
            <person name="Sahoo L."/>
            <person name="Jayasankar P."/>
            <person name="Meher P.K."/>
            <person name="Koringa P.G."/>
            <person name="Iquebal M.A."/>
            <person name="Das S.P."/>
            <person name="Bit A."/>
            <person name="Patnaik S."/>
            <person name="Patel N."/>
            <person name="Shah T.M."/>
            <person name="Hinsu A."/>
            <person name="Jena J.K."/>
        </authorList>
    </citation>
    <scope>NUCLEOTIDE SEQUENCE</scope>
    <source>
        <strain evidence="2">CIFAMagur01</strain>
        <tissue evidence="2">Testis</tissue>
    </source>
</reference>
<evidence type="ECO:0000313" key="2">
    <source>
        <dbReference type="EMBL" id="KAF5908833.1"/>
    </source>
</evidence>
<dbReference type="EMBL" id="QNUK01000010">
    <property type="protein sequence ID" value="KAF5908833.1"/>
    <property type="molecule type" value="Genomic_DNA"/>
</dbReference>
<comment type="caution">
    <text evidence="2">The sequence shown here is derived from an EMBL/GenBank/DDBJ whole genome shotgun (WGS) entry which is preliminary data.</text>
</comment>
<feature type="transmembrane region" description="Helical" evidence="1">
    <location>
        <begin position="6"/>
        <end position="27"/>
    </location>
</feature>
<evidence type="ECO:0000313" key="3">
    <source>
        <dbReference type="Proteomes" id="UP000727407"/>
    </source>
</evidence>
<keyword evidence="1" id="KW-1133">Transmembrane helix</keyword>
<feature type="transmembrane region" description="Helical" evidence="1">
    <location>
        <begin position="39"/>
        <end position="57"/>
    </location>
</feature>
<gene>
    <name evidence="2" type="primary">ora4</name>
    <name evidence="2" type="ORF">DAT39_001479</name>
</gene>
<protein>
    <submittedName>
        <fullName evidence="2">Olfactory receptor class A-like protein 4</fullName>
    </submittedName>
</protein>
<keyword evidence="1" id="KW-0812">Transmembrane</keyword>
<evidence type="ECO:0000256" key="1">
    <source>
        <dbReference type="SAM" id="Phobius"/>
    </source>
</evidence>
<dbReference type="Gene3D" id="1.20.1070.10">
    <property type="entry name" value="Rhodopsin 7-helix transmembrane proteins"/>
    <property type="match status" value="1"/>
</dbReference>
<accession>A0A8J4UFT4</accession>
<feature type="non-terminal residue" evidence="2">
    <location>
        <position position="66"/>
    </location>
</feature>
<keyword evidence="2" id="KW-0675">Receptor</keyword>
<organism evidence="2 3">
    <name type="scientific">Clarias magur</name>
    <name type="common">Asian catfish</name>
    <name type="synonym">Macropteronotus magur</name>
    <dbReference type="NCBI Taxonomy" id="1594786"/>
    <lineage>
        <taxon>Eukaryota</taxon>
        <taxon>Metazoa</taxon>
        <taxon>Chordata</taxon>
        <taxon>Craniata</taxon>
        <taxon>Vertebrata</taxon>
        <taxon>Euteleostomi</taxon>
        <taxon>Actinopterygii</taxon>
        <taxon>Neopterygii</taxon>
        <taxon>Teleostei</taxon>
        <taxon>Ostariophysi</taxon>
        <taxon>Siluriformes</taxon>
        <taxon>Clariidae</taxon>
        <taxon>Clarias</taxon>
    </lineage>
</organism>
<dbReference type="AlphaFoldDB" id="A0A8J4UFT4"/>
<keyword evidence="3" id="KW-1185">Reference proteome</keyword>
<proteinExistence type="predicted"/>
<dbReference type="Proteomes" id="UP000727407">
    <property type="component" value="Unassembled WGS sequence"/>
</dbReference>
<name>A0A8J4UFT4_CLAMG</name>